<dbReference type="Proteomes" id="UP000614610">
    <property type="component" value="Unassembled WGS sequence"/>
</dbReference>
<evidence type="ECO:0000313" key="6">
    <source>
        <dbReference type="Proteomes" id="UP000479691"/>
    </source>
</evidence>
<evidence type="ECO:0000313" key="1">
    <source>
        <dbReference type="EMBL" id="KAF3189013.1"/>
    </source>
</evidence>
<evidence type="ECO:0000313" key="5">
    <source>
        <dbReference type="Proteomes" id="UP000472727"/>
    </source>
</evidence>
<dbReference type="EMBL" id="WIWT01000001">
    <property type="protein sequence ID" value="KAF3223595.1"/>
    <property type="molecule type" value="Genomic_DNA"/>
</dbReference>
<protein>
    <submittedName>
        <fullName evidence="1">Uncharacterized protein</fullName>
    </submittedName>
</protein>
<dbReference type="AlphaFoldDB" id="A0A6G1M6K0"/>
<evidence type="ECO:0000313" key="7">
    <source>
        <dbReference type="Proteomes" id="UP000483672"/>
    </source>
</evidence>
<dbReference type="Proteomes" id="UP000483672">
    <property type="component" value="Unassembled WGS sequence"/>
</dbReference>
<accession>A0A6G1M6K0</accession>
<dbReference type="OrthoDB" id="5329640at2759"/>
<dbReference type="EMBL" id="JAABOE010000009">
    <property type="protein sequence ID" value="KAF3189013.1"/>
    <property type="molecule type" value="Genomic_DNA"/>
</dbReference>
<dbReference type="EMBL" id="WIPF01000063">
    <property type="protein sequence ID" value="KAF3216500.1"/>
    <property type="molecule type" value="Genomic_DNA"/>
</dbReference>
<comment type="caution">
    <text evidence="1">The sequence shown here is derived from an EMBL/GenBank/DDBJ whole genome shotgun (WGS) entry which is preliminary data.</text>
</comment>
<evidence type="ECO:0000313" key="2">
    <source>
        <dbReference type="EMBL" id="KAF3199349.1"/>
    </source>
</evidence>
<dbReference type="Proteomes" id="UP000479691">
    <property type="component" value="Unassembled WGS sequence"/>
</dbReference>
<reference evidence="5 6" key="1">
    <citation type="submission" date="2019-06" db="EMBL/GenBank/DDBJ databases">
        <authorList>
            <person name="Palmer J.M."/>
        </authorList>
    </citation>
    <scope>NUCLEOTIDE SEQUENCE [LARGE SCALE GENOMIC DNA]</scope>
    <source>
        <strain evidence="2 5">TWF106</strain>
        <strain evidence="3 7">TWF191</strain>
        <strain evidence="4">TWF679</strain>
        <strain evidence="1 6">TWF788</strain>
    </source>
</reference>
<organism evidence="1 6">
    <name type="scientific">Orbilia oligospora</name>
    <name type="common">Nematode-trapping fungus</name>
    <name type="synonym">Arthrobotrys oligospora</name>
    <dbReference type="NCBI Taxonomy" id="2813651"/>
    <lineage>
        <taxon>Eukaryota</taxon>
        <taxon>Fungi</taxon>
        <taxon>Dikarya</taxon>
        <taxon>Ascomycota</taxon>
        <taxon>Pezizomycotina</taxon>
        <taxon>Orbiliomycetes</taxon>
        <taxon>Orbiliales</taxon>
        <taxon>Orbiliaceae</taxon>
        <taxon>Orbilia</taxon>
    </lineage>
</organism>
<dbReference type="Proteomes" id="UP000472727">
    <property type="component" value="Unassembled WGS sequence"/>
</dbReference>
<dbReference type="EMBL" id="WIWS01000189">
    <property type="protein sequence ID" value="KAF3199349.1"/>
    <property type="molecule type" value="Genomic_DNA"/>
</dbReference>
<evidence type="ECO:0000313" key="4">
    <source>
        <dbReference type="EMBL" id="KAF3223595.1"/>
    </source>
</evidence>
<gene>
    <name evidence="2" type="ORF">TWF106_003842</name>
    <name evidence="3" type="ORF">TWF191_008988</name>
    <name evidence="4" type="ORF">TWF679_000041</name>
    <name evidence="1" type="ORF">TWF788_011144</name>
</gene>
<name>A0A6G1M6K0_ORBOL</name>
<sequence length="90" mass="9657">MAVLSDTEHSQQQQQTMQMTLTIEQASALEAAMAEGSLRGKKRVTRGTVVGEARETLFKPGYEISSGVGQGFMSPRISPGQKVQVFGNGI</sequence>
<proteinExistence type="predicted"/>
<evidence type="ECO:0000313" key="3">
    <source>
        <dbReference type="EMBL" id="KAF3216500.1"/>
    </source>
</evidence>